<evidence type="ECO:0000256" key="7">
    <source>
        <dbReference type="ARBA" id="ARBA00022842"/>
    </source>
</evidence>
<dbReference type="Pfam" id="PF01138">
    <property type="entry name" value="RNase_PH"/>
    <property type="match status" value="1"/>
</dbReference>
<dbReference type="SUPFAM" id="SSF50249">
    <property type="entry name" value="Nucleic acid-binding proteins"/>
    <property type="match status" value="1"/>
</dbReference>
<dbReference type="PANTHER" id="PTHR11252:SF0">
    <property type="entry name" value="POLYRIBONUCLEOTIDE NUCLEOTIDYLTRANSFERASE 1, MITOCHONDRIAL"/>
    <property type="match status" value="1"/>
</dbReference>
<dbReference type="InterPro" id="IPR036345">
    <property type="entry name" value="ExoRNase_PH_dom2_sf"/>
</dbReference>
<dbReference type="EC" id="2.7.7.8" evidence="2 9"/>
<feature type="compositionally biased region" description="Basic and acidic residues" evidence="11">
    <location>
        <begin position="507"/>
        <end position="531"/>
    </location>
</feature>
<evidence type="ECO:0000256" key="8">
    <source>
        <dbReference type="ARBA" id="ARBA00022884"/>
    </source>
</evidence>
<proteinExistence type="inferred from homology"/>
<organism evidence="13 14">
    <name type="scientific">Mesotoga infera</name>
    <dbReference type="NCBI Taxonomy" id="1236046"/>
    <lineage>
        <taxon>Bacteria</taxon>
        <taxon>Thermotogati</taxon>
        <taxon>Thermotogota</taxon>
        <taxon>Thermotogae</taxon>
        <taxon>Kosmotogales</taxon>
        <taxon>Kosmotogaceae</taxon>
        <taxon>Mesotoga</taxon>
    </lineage>
</organism>
<sequence>EEVMVGALEAAHEAIKSLVAFQKEIISEFEIEKWVAEIPVAPEGFLEPFNAMVDRDKLAEIMLTPGKKNKDRALKTYRDELIELFTEKAKETWSEEEIEANTGFVKDLFHDIEKEVMRKRVIEDDVRMDGRKHDEIRPINIELDLLPRAHGSALFTRGETQSLGIVTLGATMDEQIVDTMFEEGSKSFMLHYNFPPFSTGEVKRLRSPGRREIGHGHLAERSLKNIVPKGESFPYTIRVVSEVLESNGSSSMATVCSGSLALMAAGVPMEKHVAGVAMGMIQEPQKTVVLTDILGNEDHMGDMDFKVTGTRDGITAFQMDVKVAGVSSEIMTKALEQAKTARLKILDLMYQAIPAPREYVSDYAPIIRTINLPYEKIGEIIGPGGKVIKRLSNDYESTIFIDDEKSQAKIVGSNREKLDLLEKVIDAIISEVKPGQLFEGKITRAEAYGFFVEIAPGKTGLLHISKMGADGKDFLKAHKVGDMIAVEIAGTDQMGKISLKLEGVEVTEEKRRDNRKPFPRNDRNRGDRNRK</sequence>
<comment type="similarity">
    <text evidence="1">Belongs to the polyribonucleotide nucleotidyltransferase family.</text>
</comment>
<dbReference type="InterPro" id="IPR001247">
    <property type="entry name" value="ExoRNase_PH_dom1"/>
</dbReference>
<name>A0A3D3TQS0_9BACT</name>
<dbReference type="NCBIfam" id="NF008805">
    <property type="entry name" value="PRK11824.1"/>
    <property type="match status" value="1"/>
</dbReference>
<dbReference type="InterPro" id="IPR015848">
    <property type="entry name" value="PNPase_PH_RNA-bd_bac/org-type"/>
</dbReference>
<dbReference type="EMBL" id="DQBS01000175">
    <property type="protein sequence ID" value="HCO70465.1"/>
    <property type="molecule type" value="Genomic_DNA"/>
</dbReference>
<feature type="domain" description="S1 motif" evidence="12">
    <location>
        <begin position="435"/>
        <end position="502"/>
    </location>
</feature>
<dbReference type="GO" id="GO:0000175">
    <property type="term" value="F:3'-5'-RNA exonuclease activity"/>
    <property type="evidence" value="ECO:0007669"/>
    <property type="project" value="TreeGrafter"/>
</dbReference>
<dbReference type="GO" id="GO:0006396">
    <property type="term" value="P:RNA processing"/>
    <property type="evidence" value="ECO:0007669"/>
    <property type="project" value="InterPro"/>
</dbReference>
<dbReference type="Pfam" id="PF00575">
    <property type="entry name" value="S1"/>
    <property type="match status" value="1"/>
</dbReference>
<evidence type="ECO:0000256" key="3">
    <source>
        <dbReference type="ARBA" id="ARBA00022490"/>
    </source>
</evidence>
<dbReference type="Pfam" id="PF03726">
    <property type="entry name" value="PNPase"/>
    <property type="match status" value="1"/>
</dbReference>
<gene>
    <name evidence="13" type="ORF">DIT26_07830</name>
</gene>
<dbReference type="InterPro" id="IPR003029">
    <property type="entry name" value="S1_domain"/>
</dbReference>
<dbReference type="PROSITE" id="PS50084">
    <property type="entry name" value="KH_TYPE_1"/>
    <property type="match status" value="1"/>
</dbReference>
<keyword evidence="8 10" id="KW-0694">RNA-binding</keyword>
<feature type="non-terminal residue" evidence="13">
    <location>
        <position position="1"/>
    </location>
</feature>
<dbReference type="GO" id="GO:0006402">
    <property type="term" value="P:mRNA catabolic process"/>
    <property type="evidence" value="ECO:0007669"/>
    <property type="project" value="UniProtKB-UniRule"/>
</dbReference>
<dbReference type="PANTHER" id="PTHR11252">
    <property type="entry name" value="POLYRIBONUCLEOTIDE NUCLEOTIDYLTRANSFERASE"/>
    <property type="match status" value="1"/>
</dbReference>
<dbReference type="SUPFAM" id="SSF55666">
    <property type="entry name" value="Ribonuclease PH domain 2-like"/>
    <property type="match status" value="1"/>
</dbReference>
<dbReference type="Gene3D" id="2.40.50.140">
    <property type="entry name" value="Nucleic acid-binding proteins"/>
    <property type="match status" value="1"/>
</dbReference>
<protein>
    <recommendedName>
        <fullName evidence="2 9">Polyribonucleotide nucleotidyltransferase</fullName>
        <ecNumber evidence="2 9">2.7.7.8</ecNumber>
    </recommendedName>
</protein>
<dbReference type="InterPro" id="IPR012162">
    <property type="entry name" value="PNPase"/>
</dbReference>
<keyword evidence="5" id="KW-0548">Nucleotidyltransferase</keyword>
<evidence type="ECO:0000256" key="1">
    <source>
        <dbReference type="ARBA" id="ARBA00007404"/>
    </source>
</evidence>
<dbReference type="GO" id="GO:0003723">
    <property type="term" value="F:RNA binding"/>
    <property type="evidence" value="ECO:0007669"/>
    <property type="project" value="UniProtKB-UniRule"/>
</dbReference>
<dbReference type="InterPro" id="IPR036612">
    <property type="entry name" value="KH_dom_type_1_sf"/>
</dbReference>
<evidence type="ECO:0000313" key="14">
    <source>
        <dbReference type="Proteomes" id="UP000264215"/>
    </source>
</evidence>
<dbReference type="CDD" id="cd11364">
    <property type="entry name" value="RNase_PH_PNPase_2"/>
    <property type="match status" value="1"/>
</dbReference>
<comment type="caution">
    <text evidence="13">The sequence shown here is derived from an EMBL/GenBank/DDBJ whole genome shotgun (WGS) entry which is preliminary data.</text>
</comment>
<dbReference type="GO" id="GO:0005829">
    <property type="term" value="C:cytosol"/>
    <property type="evidence" value="ECO:0007669"/>
    <property type="project" value="TreeGrafter"/>
</dbReference>
<dbReference type="Proteomes" id="UP000264215">
    <property type="component" value="Unassembled WGS sequence"/>
</dbReference>
<dbReference type="SMART" id="SM00322">
    <property type="entry name" value="KH"/>
    <property type="match status" value="1"/>
</dbReference>
<dbReference type="Gene3D" id="3.30.1370.10">
    <property type="entry name" value="K Homology domain, type 1"/>
    <property type="match status" value="1"/>
</dbReference>
<dbReference type="SUPFAM" id="SSF54791">
    <property type="entry name" value="Eukaryotic type KH-domain (KH-domain type I)"/>
    <property type="match status" value="1"/>
</dbReference>
<dbReference type="PROSITE" id="PS50126">
    <property type="entry name" value="S1"/>
    <property type="match status" value="1"/>
</dbReference>
<dbReference type="GO" id="GO:0004654">
    <property type="term" value="F:polyribonucleotide nucleotidyltransferase activity"/>
    <property type="evidence" value="ECO:0007669"/>
    <property type="project" value="UniProtKB-UniRule"/>
</dbReference>
<feature type="region of interest" description="Disordered" evidence="11">
    <location>
        <begin position="506"/>
        <end position="531"/>
    </location>
</feature>
<evidence type="ECO:0000256" key="11">
    <source>
        <dbReference type="SAM" id="MobiDB-lite"/>
    </source>
</evidence>
<dbReference type="FunFam" id="3.30.1370.10:FF:000001">
    <property type="entry name" value="Polyribonucleotide nucleotidyltransferase"/>
    <property type="match status" value="1"/>
</dbReference>
<keyword evidence="7" id="KW-0460">Magnesium</keyword>
<evidence type="ECO:0000256" key="10">
    <source>
        <dbReference type="PROSITE-ProRule" id="PRU00117"/>
    </source>
</evidence>
<reference evidence="13 14" key="1">
    <citation type="journal article" date="2018" name="Nat. Biotechnol.">
        <title>A standardized bacterial taxonomy based on genome phylogeny substantially revises the tree of life.</title>
        <authorList>
            <person name="Parks D.H."/>
            <person name="Chuvochina M."/>
            <person name="Waite D.W."/>
            <person name="Rinke C."/>
            <person name="Skarshewski A."/>
            <person name="Chaumeil P.A."/>
            <person name="Hugenholtz P."/>
        </authorList>
    </citation>
    <scope>NUCLEOTIDE SEQUENCE [LARGE SCALE GENOMIC DNA]</scope>
    <source>
        <strain evidence="13">UBA9905</strain>
    </source>
</reference>
<dbReference type="NCBIfam" id="TIGR03591">
    <property type="entry name" value="polynuc_phos"/>
    <property type="match status" value="1"/>
</dbReference>
<dbReference type="InterPro" id="IPR004087">
    <property type="entry name" value="KH_dom"/>
</dbReference>
<evidence type="ECO:0000256" key="2">
    <source>
        <dbReference type="ARBA" id="ARBA00012416"/>
    </source>
</evidence>
<dbReference type="InterPro" id="IPR020568">
    <property type="entry name" value="Ribosomal_Su5_D2-typ_SF"/>
</dbReference>
<evidence type="ECO:0000256" key="4">
    <source>
        <dbReference type="ARBA" id="ARBA00022679"/>
    </source>
</evidence>
<keyword evidence="3" id="KW-0963">Cytoplasm</keyword>
<dbReference type="Pfam" id="PF00013">
    <property type="entry name" value="KH_1"/>
    <property type="match status" value="1"/>
</dbReference>
<evidence type="ECO:0000256" key="9">
    <source>
        <dbReference type="NCBIfam" id="TIGR03591"/>
    </source>
</evidence>
<dbReference type="InterPro" id="IPR027408">
    <property type="entry name" value="PNPase/RNase_PH_dom_sf"/>
</dbReference>
<dbReference type="Gene3D" id="3.30.230.70">
    <property type="entry name" value="GHMP Kinase, N-terminal domain"/>
    <property type="match status" value="1"/>
</dbReference>
<dbReference type="GO" id="GO:0046872">
    <property type="term" value="F:metal ion binding"/>
    <property type="evidence" value="ECO:0007669"/>
    <property type="project" value="UniProtKB-KW"/>
</dbReference>
<dbReference type="InterPro" id="IPR012340">
    <property type="entry name" value="NA-bd_OB-fold"/>
</dbReference>
<evidence type="ECO:0000256" key="5">
    <source>
        <dbReference type="ARBA" id="ARBA00022695"/>
    </source>
</evidence>
<evidence type="ECO:0000313" key="13">
    <source>
        <dbReference type="EMBL" id="HCO70465.1"/>
    </source>
</evidence>
<dbReference type="SUPFAM" id="SSF54211">
    <property type="entry name" value="Ribosomal protein S5 domain 2-like"/>
    <property type="match status" value="1"/>
</dbReference>
<evidence type="ECO:0000256" key="6">
    <source>
        <dbReference type="ARBA" id="ARBA00022723"/>
    </source>
</evidence>
<dbReference type="AlphaFoldDB" id="A0A3D3TQS0"/>
<keyword evidence="6" id="KW-0479">Metal-binding</keyword>
<dbReference type="InterPro" id="IPR004088">
    <property type="entry name" value="KH_dom_type_1"/>
</dbReference>
<evidence type="ECO:0000259" key="12">
    <source>
        <dbReference type="PROSITE" id="PS50126"/>
    </source>
</evidence>
<keyword evidence="4 13" id="KW-0808">Transferase</keyword>
<dbReference type="FunFam" id="3.30.230.70:FF:000002">
    <property type="entry name" value="Polyribonucleotide nucleotidyltransferase"/>
    <property type="match status" value="1"/>
</dbReference>
<accession>A0A3D3TQS0</accession>
<dbReference type="SMART" id="SM00316">
    <property type="entry name" value="S1"/>
    <property type="match status" value="1"/>
</dbReference>
<dbReference type="CDD" id="cd02393">
    <property type="entry name" value="KH-I_PNPase"/>
    <property type="match status" value="1"/>
</dbReference>